<dbReference type="Gene3D" id="3.90.550.10">
    <property type="entry name" value="Spore Coat Polysaccharide Biosynthesis Protein SpsA, Chain A"/>
    <property type="match status" value="1"/>
</dbReference>
<keyword evidence="8" id="KW-0472">Membrane</keyword>
<gene>
    <name evidence="13" type="ORF">IscW_ISCW014156</name>
</gene>
<dbReference type="EMBL" id="ABJB011056888">
    <property type="status" value="NOT_ANNOTATED_CDS"/>
    <property type="molecule type" value="Genomic_DNA"/>
</dbReference>
<dbReference type="GO" id="GO:0035252">
    <property type="term" value="F:UDP-xylosyltransferase activity"/>
    <property type="evidence" value="ECO:0000318"/>
    <property type="project" value="GO_Central"/>
</dbReference>
<keyword evidence="5" id="KW-0812">Transmembrane</keyword>
<evidence type="ECO:0000256" key="3">
    <source>
        <dbReference type="ARBA" id="ARBA00022676"/>
    </source>
</evidence>
<dbReference type="SUPFAM" id="SSF53448">
    <property type="entry name" value="Nucleotide-diphospho-sugar transferases"/>
    <property type="match status" value="1"/>
</dbReference>
<accession>B7QGU8</accession>
<dbReference type="EMBL" id="ABJB010929737">
    <property type="status" value="NOT_ANNOTATED_CDS"/>
    <property type="molecule type" value="Genomic_DNA"/>
</dbReference>
<comment type="similarity">
    <text evidence="2">Belongs to the glycosyltransferase 8 family.</text>
</comment>
<keyword evidence="7" id="KW-1133">Transmembrane helix</keyword>
<evidence type="ECO:0000256" key="10">
    <source>
        <dbReference type="ARBA" id="ARBA00037301"/>
    </source>
</evidence>
<organism>
    <name type="scientific">Ixodes scapularis</name>
    <name type="common">Black-legged tick</name>
    <name type="synonym">Deer tick</name>
    <dbReference type="NCBI Taxonomy" id="6945"/>
    <lineage>
        <taxon>Eukaryota</taxon>
        <taxon>Metazoa</taxon>
        <taxon>Ecdysozoa</taxon>
        <taxon>Arthropoda</taxon>
        <taxon>Chelicerata</taxon>
        <taxon>Arachnida</taxon>
        <taxon>Acari</taxon>
        <taxon>Parasitiformes</taxon>
        <taxon>Ixodida</taxon>
        <taxon>Ixodoidea</taxon>
        <taxon>Ixodidae</taxon>
        <taxon>Ixodinae</taxon>
        <taxon>Ixodes</taxon>
    </lineage>
</organism>
<evidence type="ECO:0000256" key="2">
    <source>
        <dbReference type="ARBA" id="ARBA00006351"/>
    </source>
</evidence>
<keyword evidence="3" id="KW-0328">Glycosyltransferase</keyword>
<evidence type="ECO:0000256" key="12">
    <source>
        <dbReference type="ARBA" id="ARBA00049181"/>
    </source>
</evidence>
<dbReference type="EMBL" id="ABJB010185233">
    <property type="status" value="NOT_ANNOTATED_CDS"/>
    <property type="molecule type" value="Genomic_DNA"/>
</dbReference>
<evidence type="ECO:0000256" key="8">
    <source>
        <dbReference type="ARBA" id="ARBA00023136"/>
    </source>
</evidence>
<dbReference type="Proteomes" id="UP000001555">
    <property type="component" value="Unassembled WGS sequence"/>
</dbReference>
<dbReference type="PaxDb" id="6945-B7QGU8"/>
<dbReference type="AlphaFoldDB" id="B7QGU8"/>
<comment type="function">
    <text evidence="10">Glycosyltransferase which elongates the O-linked glucose attached to EGF-like repeats in the extracellular domain of Notch proteins by catalyzing the addition of xylose.</text>
</comment>
<dbReference type="GO" id="GO:0140563">
    <property type="term" value="F:UDP-D-xylose:beta-D-glucoside alpha-1,3-D-xylosyltransferase activity"/>
    <property type="evidence" value="ECO:0007669"/>
    <property type="project" value="UniProtKB-EC"/>
</dbReference>
<evidence type="ECO:0000256" key="11">
    <source>
        <dbReference type="ARBA" id="ARBA00038854"/>
    </source>
</evidence>
<dbReference type="GO" id="GO:0016266">
    <property type="term" value="P:protein O-linked glycosylation via N-acetyl-galactosamine"/>
    <property type="evidence" value="ECO:0000318"/>
    <property type="project" value="GO_Central"/>
</dbReference>
<dbReference type="VEuPathDB" id="VectorBase:ISCW014156"/>
<evidence type="ECO:0000256" key="5">
    <source>
        <dbReference type="ARBA" id="ARBA00022692"/>
    </source>
</evidence>
<dbReference type="VEuPathDB" id="VectorBase:ISCI014156"/>
<evidence type="ECO:0000256" key="4">
    <source>
        <dbReference type="ARBA" id="ARBA00022679"/>
    </source>
</evidence>
<comment type="subcellular location">
    <subcellularLocation>
        <location evidence="1">Membrane</location>
        <topology evidence="1">Single-pass type II membrane protein</topology>
    </subcellularLocation>
</comment>
<dbReference type="Pfam" id="PF01501">
    <property type="entry name" value="Glyco_transf_8"/>
    <property type="match status" value="1"/>
</dbReference>
<dbReference type="EMBL" id="DS934760">
    <property type="protein sequence ID" value="EEC18070.1"/>
    <property type="molecule type" value="Genomic_DNA"/>
</dbReference>
<evidence type="ECO:0000313" key="15">
    <source>
        <dbReference type="Proteomes" id="UP000001555"/>
    </source>
</evidence>
<dbReference type="PANTHER" id="PTHR46012">
    <property type="entry name" value="IP22168P"/>
    <property type="match status" value="1"/>
</dbReference>
<evidence type="ECO:0000256" key="6">
    <source>
        <dbReference type="ARBA" id="ARBA00022968"/>
    </source>
</evidence>
<dbReference type="PANTHER" id="PTHR46012:SF2">
    <property type="entry name" value="IP22168P"/>
    <property type="match status" value="1"/>
</dbReference>
<dbReference type="EMBL" id="ABJB010868777">
    <property type="status" value="NOT_ANNOTATED_CDS"/>
    <property type="molecule type" value="Genomic_DNA"/>
</dbReference>
<evidence type="ECO:0000256" key="7">
    <source>
        <dbReference type="ARBA" id="ARBA00022989"/>
    </source>
</evidence>
<protein>
    <recommendedName>
        <fullName evidence="11">UDP-D-xylose:beta-D-glucoside alpha-1,3-D-xylosyltransferase</fullName>
        <ecNumber evidence="11">2.4.2.42</ecNumber>
    </recommendedName>
</protein>
<keyword evidence="6" id="KW-0735">Signal-anchor</keyword>
<sequence>RLLPQEDGVLYVDSDAVFFLSVEDLWNYFGQMNDQQLAVVFSDVEDEALTIYNEWEMPHYKRYGINAGVMLMNLTRMRNSGLDALLLSWMDKYHHKVLDFHDQDIINTVFHHHPEKVFHGPCKWNFVHLVCLSNISCRGETPALVHGTNETFSDPYRVPAYRAIGKAIQQYRLGTSLERGFIDVLEENLRSTKSSVCADKIQGFVVHWRRLARQLDIERGWSTTEAATATS</sequence>
<keyword evidence="9" id="KW-0325">Glycoprotein</keyword>
<comment type="catalytic activity">
    <reaction evidence="12">
        <text>3-O-(beta-D-glucosyl)-L-seryl-[EGF-like domain protein] + UDP-alpha-D-xylose = 3-O-[alpha-D-xylosyl-(1-&gt;3)-beta-D-glucosyl]-L-seryl-[EGF-like domain protein] + UDP + H(+)</text>
        <dbReference type="Rhea" id="RHEA:56064"/>
        <dbReference type="Rhea" id="RHEA-COMP:14610"/>
        <dbReference type="Rhea" id="RHEA-COMP:14611"/>
        <dbReference type="ChEBI" id="CHEBI:15378"/>
        <dbReference type="ChEBI" id="CHEBI:57632"/>
        <dbReference type="ChEBI" id="CHEBI:58223"/>
        <dbReference type="ChEBI" id="CHEBI:140575"/>
        <dbReference type="ChEBI" id="CHEBI:140576"/>
        <dbReference type="EC" id="2.4.2.42"/>
    </reaction>
</comment>
<dbReference type="InterPro" id="IPR029044">
    <property type="entry name" value="Nucleotide-diphossugar_trans"/>
</dbReference>
<dbReference type="OrthoDB" id="10266326at2759"/>
<dbReference type="EnsemblMetazoa" id="ISCW014156-RA">
    <property type="protein sequence ID" value="ISCW014156-PA"/>
    <property type="gene ID" value="ISCW014156"/>
</dbReference>
<feature type="non-terminal residue" evidence="13">
    <location>
        <position position="1"/>
    </location>
</feature>
<dbReference type="EC" id="2.4.2.42" evidence="11"/>
<reference evidence="13 15" key="1">
    <citation type="submission" date="2008-03" db="EMBL/GenBank/DDBJ databases">
        <title>Annotation of Ixodes scapularis.</title>
        <authorList>
            <consortium name="Ixodes scapularis Genome Project Consortium"/>
            <person name="Caler E."/>
            <person name="Hannick L.I."/>
            <person name="Bidwell S."/>
            <person name="Joardar V."/>
            <person name="Thiagarajan M."/>
            <person name="Amedeo P."/>
            <person name="Galinsky K.J."/>
            <person name="Schobel S."/>
            <person name="Inman J."/>
            <person name="Hostetler J."/>
            <person name="Miller J."/>
            <person name="Hammond M."/>
            <person name="Megy K."/>
            <person name="Lawson D."/>
            <person name="Kodira C."/>
            <person name="Sutton G."/>
            <person name="Meyer J."/>
            <person name="Hill C.A."/>
            <person name="Birren B."/>
            <person name="Nene V."/>
            <person name="Collins F."/>
            <person name="Alarcon-Chaidez F."/>
            <person name="Wikel S."/>
            <person name="Strausberg R."/>
        </authorList>
    </citation>
    <scope>NUCLEOTIDE SEQUENCE [LARGE SCALE GENOMIC DNA]</scope>
    <source>
        <strain evidence="15">Wikel</strain>
        <strain evidence="13">Wikel colony</strain>
    </source>
</reference>
<dbReference type="GO" id="GO:0016020">
    <property type="term" value="C:membrane"/>
    <property type="evidence" value="ECO:0007669"/>
    <property type="project" value="UniProtKB-SubCell"/>
</dbReference>
<reference evidence="14" key="2">
    <citation type="submission" date="2020-05" db="UniProtKB">
        <authorList>
            <consortium name="EnsemblMetazoa"/>
        </authorList>
    </citation>
    <scope>IDENTIFICATION</scope>
    <source>
        <strain evidence="14">wikel</strain>
    </source>
</reference>
<dbReference type="HOGENOM" id="CLU_040965_2_0_1"/>
<dbReference type="InterPro" id="IPR051993">
    <property type="entry name" value="Glycosyltransferase_8"/>
</dbReference>
<evidence type="ECO:0000256" key="9">
    <source>
        <dbReference type="ARBA" id="ARBA00023180"/>
    </source>
</evidence>
<evidence type="ECO:0000313" key="13">
    <source>
        <dbReference type="EMBL" id="EEC18070.1"/>
    </source>
</evidence>
<evidence type="ECO:0000313" key="14">
    <source>
        <dbReference type="EnsemblMetazoa" id="ISCW014156-PA"/>
    </source>
</evidence>
<keyword evidence="15" id="KW-1185">Reference proteome</keyword>
<dbReference type="InterPro" id="IPR002495">
    <property type="entry name" value="Glyco_trans_8"/>
</dbReference>
<keyword evidence="4 13" id="KW-0808">Transferase</keyword>
<evidence type="ECO:0000256" key="1">
    <source>
        <dbReference type="ARBA" id="ARBA00004606"/>
    </source>
</evidence>
<proteinExistence type="inferred from homology"/>
<name>B7QGU8_IXOSC</name>
<dbReference type="VEuPathDB" id="VectorBase:ISCP_037897"/>